<protein>
    <submittedName>
        <fullName evidence="1">Uncharacterized protein</fullName>
    </submittedName>
</protein>
<evidence type="ECO:0000313" key="1">
    <source>
        <dbReference type="EMBL" id="CCI19628.1"/>
    </source>
</evidence>
<dbReference type="HOGENOM" id="CLU_3202045_0_0_3"/>
<comment type="caution">
    <text evidence="1">The sequence shown here is derived from an EMBL/GenBank/DDBJ whole genome shotgun (WGS) entry which is preliminary data.</text>
</comment>
<accession>I4HC54</accession>
<organism evidence="1 2">
    <name type="scientific">Microcystis aeruginosa PCC 9807</name>
    <dbReference type="NCBI Taxonomy" id="1160283"/>
    <lineage>
        <taxon>Bacteria</taxon>
        <taxon>Bacillati</taxon>
        <taxon>Cyanobacteriota</taxon>
        <taxon>Cyanophyceae</taxon>
        <taxon>Oscillatoriophycideae</taxon>
        <taxon>Chroococcales</taxon>
        <taxon>Microcystaceae</taxon>
        <taxon>Microcystis</taxon>
    </lineage>
</organism>
<dbReference type="AlphaFoldDB" id="I4HC54"/>
<name>I4HC54_MICAE</name>
<reference evidence="1 2" key="1">
    <citation type="submission" date="2012-04" db="EMBL/GenBank/DDBJ databases">
        <authorList>
            <person name="Genoscope - CEA"/>
        </authorList>
    </citation>
    <scope>NUCLEOTIDE SEQUENCE [LARGE SCALE GENOMIC DNA]</scope>
    <source>
        <strain evidence="1 2">9807</strain>
    </source>
</reference>
<gene>
    <name evidence="1" type="ORF">MICAF_5290008</name>
</gene>
<dbReference type="Proteomes" id="UP000003613">
    <property type="component" value="Unassembled WGS sequence"/>
</dbReference>
<dbReference type="RefSeq" id="WP_002789678.1">
    <property type="nucleotide sequence ID" value="NZ_HE973368.1"/>
</dbReference>
<proteinExistence type="predicted"/>
<sequence>MRYTRVNAPYKIGDRTPLILLHTAMNCYRFNSCVGNELAINQKLI</sequence>
<evidence type="ECO:0000313" key="2">
    <source>
        <dbReference type="Proteomes" id="UP000003613"/>
    </source>
</evidence>
<dbReference type="EMBL" id="CAIM01000478">
    <property type="protein sequence ID" value="CCI19628.1"/>
    <property type="molecule type" value="Genomic_DNA"/>
</dbReference>